<keyword evidence="2" id="KW-1185">Reference proteome</keyword>
<evidence type="ECO:0000313" key="2">
    <source>
        <dbReference type="Proteomes" id="UP000308600"/>
    </source>
</evidence>
<gene>
    <name evidence="1" type="ORF">BDN72DRAFT_334336</name>
</gene>
<evidence type="ECO:0000313" key="1">
    <source>
        <dbReference type="EMBL" id="TFK72343.1"/>
    </source>
</evidence>
<reference evidence="1 2" key="1">
    <citation type="journal article" date="2019" name="Nat. Ecol. Evol.">
        <title>Megaphylogeny resolves global patterns of mushroom evolution.</title>
        <authorList>
            <person name="Varga T."/>
            <person name="Krizsan K."/>
            <person name="Foldi C."/>
            <person name="Dima B."/>
            <person name="Sanchez-Garcia M."/>
            <person name="Sanchez-Ramirez S."/>
            <person name="Szollosi G.J."/>
            <person name="Szarkandi J.G."/>
            <person name="Papp V."/>
            <person name="Albert L."/>
            <person name="Andreopoulos W."/>
            <person name="Angelini C."/>
            <person name="Antonin V."/>
            <person name="Barry K.W."/>
            <person name="Bougher N.L."/>
            <person name="Buchanan P."/>
            <person name="Buyck B."/>
            <person name="Bense V."/>
            <person name="Catcheside P."/>
            <person name="Chovatia M."/>
            <person name="Cooper J."/>
            <person name="Damon W."/>
            <person name="Desjardin D."/>
            <person name="Finy P."/>
            <person name="Geml J."/>
            <person name="Haridas S."/>
            <person name="Hughes K."/>
            <person name="Justo A."/>
            <person name="Karasinski D."/>
            <person name="Kautmanova I."/>
            <person name="Kiss B."/>
            <person name="Kocsube S."/>
            <person name="Kotiranta H."/>
            <person name="LaButti K.M."/>
            <person name="Lechner B.E."/>
            <person name="Liimatainen K."/>
            <person name="Lipzen A."/>
            <person name="Lukacs Z."/>
            <person name="Mihaltcheva S."/>
            <person name="Morgado L.N."/>
            <person name="Niskanen T."/>
            <person name="Noordeloos M.E."/>
            <person name="Ohm R.A."/>
            <person name="Ortiz-Santana B."/>
            <person name="Ovrebo C."/>
            <person name="Racz N."/>
            <person name="Riley R."/>
            <person name="Savchenko A."/>
            <person name="Shiryaev A."/>
            <person name="Soop K."/>
            <person name="Spirin V."/>
            <person name="Szebenyi C."/>
            <person name="Tomsovsky M."/>
            <person name="Tulloss R.E."/>
            <person name="Uehling J."/>
            <person name="Grigoriev I.V."/>
            <person name="Vagvolgyi C."/>
            <person name="Papp T."/>
            <person name="Martin F.M."/>
            <person name="Miettinen O."/>
            <person name="Hibbett D.S."/>
            <person name="Nagy L.G."/>
        </authorList>
    </citation>
    <scope>NUCLEOTIDE SEQUENCE [LARGE SCALE GENOMIC DNA]</scope>
    <source>
        <strain evidence="1 2">NL-1719</strain>
    </source>
</reference>
<dbReference type="EMBL" id="ML208286">
    <property type="protein sequence ID" value="TFK72343.1"/>
    <property type="molecule type" value="Genomic_DNA"/>
</dbReference>
<sequence>MKRVLFTLILLAIPLSAIGENFEVCLKEFQDGKFGHLEAGRDNHGNPVSNFSDATALTYVSCLEFCGSGQEPPSWNTLSQQFSAWLLPWLALLSQLPFGSTDILDNLASIVLTVGSPTLAAFSLAITVMNGRWIVQRFQPIRSPTARTVVRVLSRLQQSPVEVTSGRALTSLVKLEHNHAWWDGMLRDLSYTHTWSIAAGTSIAWVVIAYVFTVADSFSGDMAGQVHANGQSIGSQWLFLLALVLGWLQISPKCDSPRVDHAFDEARSRVYVERPLGGGLPDKLDGQSPDHPIELGRDILWESSLRRDEFRHPPVYNYSRVIAWTADVLKIAQAFEVVQAQQSVSPPLAGYTAPIDRPTVGLWDSGILWRMALASLFALFLQWGTTGAALIVTIMTPTIGLGCRSLSFIIFGSISTAIWFFMLISALLTHAATGMYKRDHQLSNAQRSYRSIIKWIAILLRRTCKLAAIINAIGVVVACFFQFTNVFDNCWCNSSVLGLGVQNAYNVISFTQEDIAALTRAWVGGVVLGIGSATVFMSFIAIQLNS</sequence>
<name>A0ACD3B2T4_9AGAR</name>
<accession>A0ACD3B2T4</accession>
<organism evidence="1 2">
    <name type="scientific">Pluteus cervinus</name>
    <dbReference type="NCBI Taxonomy" id="181527"/>
    <lineage>
        <taxon>Eukaryota</taxon>
        <taxon>Fungi</taxon>
        <taxon>Dikarya</taxon>
        <taxon>Basidiomycota</taxon>
        <taxon>Agaricomycotina</taxon>
        <taxon>Agaricomycetes</taxon>
        <taxon>Agaricomycetidae</taxon>
        <taxon>Agaricales</taxon>
        <taxon>Pluteineae</taxon>
        <taxon>Pluteaceae</taxon>
        <taxon>Pluteus</taxon>
    </lineage>
</organism>
<proteinExistence type="predicted"/>
<dbReference type="Proteomes" id="UP000308600">
    <property type="component" value="Unassembled WGS sequence"/>
</dbReference>
<protein>
    <submittedName>
        <fullName evidence="1">Uncharacterized protein</fullName>
    </submittedName>
</protein>